<dbReference type="RefSeq" id="WP_027844053.1">
    <property type="nucleotide sequence ID" value="NZ_LMTZ01000024.1"/>
</dbReference>
<dbReference type="GO" id="GO:0005737">
    <property type="term" value="C:cytoplasm"/>
    <property type="evidence" value="ECO:0007669"/>
    <property type="project" value="TreeGrafter"/>
</dbReference>
<dbReference type="InterPro" id="IPR036406">
    <property type="entry name" value="Coprogen_oxidase_aer_sf"/>
</dbReference>
<comment type="caution">
    <text evidence="7">The sequence shown here is derived from an EMBL/GenBank/DDBJ whole genome shotgun (WGS) entry which is preliminary data.</text>
</comment>
<dbReference type="GO" id="GO:0006782">
    <property type="term" value="P:protoporphyrinogen IX biosynthetic process"/>
    <property type="evidence" value="ECO:0007669"/>
    <property type="project" value="TreeGrafter"/>
</dbReference>
<evidence type="ECO:0000313" key="7">
    <source>
        <dbReference type="EMBL" id="KST69408.1"/>
    </source>
</evidence>
<evidence type="ECO:0000256" key="3">
    <source>
        <dbReference type="ARBA" id="ARBA00011738"/>
    </source>
</evidence>
<evidence type="ECO:0000256" key="2">
    <source>
        <dbReference type="ARBA" id="ARBA00010644"/>
    </source>
</evidence>
<accession>A0A0V7ZXX3</accession>
<proteinExistence type="inferred from homology"/>
<keyword evidence="8" id="KW-1185">Reference proteome</keyword>
<dbReference type="GO" id="GO:0004109">
    <property type="term" value="F:coproporphyrinogen oxidase activity"/>
    <property type="evidence" value="ECO:0007669"/>
    <property type="project" value="UniProtKB-EC"/>
</dbReference>
<evidence type="ECO:0000256" key="4">
    <source>
        <dbReference type="ARBA" id="ARBA00012869"/>
    </source>
</evidence>
<comment type="subunit">
    <text evidence="3">Homodimer.</text>
</comment>
<dbReference type="Gene3D" id="3.40.1500.10">
    <property type="entry name" value="Coproporphyrinogen III oxidase, aerobic"/>
    <property type="match status" value="1"/>
</dbReference>
<protein>
    <recommendedName>
        <fullName evidence="4">coproporphyrinogen oxidase</fullName>
        <ecNumber evidence="4">1.3.3.3</ecNumber>
    </recommendedName>
</protein>
<dbReference type="NCBIfam" id="NF003727">
    <property type="entry name" value="PRK05330.1"/>
    <property type="match status" value="1"/>
</dbReference>
<evidence type="ECO:0000256" key="1">
    <source>
        <dbReference type="ARBA" id="ARBA00005168"/>
    </source>
</evidence>
<dbReference type="EC" id="1.3.3.3" evidence="4"/>
<keyword evidence="5" id="KW-0560">Oxidoreductase</keyword>
<dbReference type="PANTHER" id="PTHR10755">
    <property type="entry name" value="COPROPORPHYRINOGEN III OXIDASE, MITOCHONDRIAL"/>
    <property type="match status" value="1"/>
</dbReference>
<dbReference type="PRINTS" id="PR00073">
    <property type="entry name" value="COPRGNOXDASE"/>
</dbReference>
<organism evidence="7 8">
    <name type="scientific">Mastigocoleus testarum BC008</name>
    <dbReference type="NCBI Taxonomy" id="371196"/>
    <lineage>
        <taxon>Bacteria</taxon>
        <taxon>Bacillati</taxon>
        <taxon>Cyanobacteriota</taxon>
        <taxon>Cyanophyceae</taxon>
        <taxon>Nostocales</taxon>
        <taxon>Hapalosiphonaceae</taxon>
        <taxon>Mastigocoleus</taxon>
    </lineage>
</organism>
<evidence type="ECO:0000313" key="8">
    <source>
        <dbReference type="Proteomes" id="UP000053372"/>
    </source>
</evidence>
<dbReference type="Pfam" id="PF01218">
    <property type="entry name" value="Coprogen_oxidas"/>
    <property type="match status" value="1"/>
</dbReference>
<dbReference type="AlphaFoldDB" id="A0A0V7ZXX3"/>
<comment type="pathway">
    <text evidence="1">Porphyrin-containing compound metabolism; protoporphyrin-IX biosynthesis; protoporphyrinogen-IX from coproporphyrinogen-III (O2 route): step 1/1.</text>
</comment>
<keyword evidence="6" id="KW-0627">Porphyrin biosynthesis</keyword>
<evidence type="ECO:0000256" key="5">
    <source>
        <dbReference type="ARBA" id="ARBA00023002"/>
    </source>
</evidence>
<dbReference type="PANTHER" id="PTHR10755:SF0">
    <property type="entry name" value="OXYGEN-DEPENDENT COPROPORPHYRINOGEN-III OXIDASE, MITOCHONDRIAL"/>
    <property type="match status" value="1"/>
</dbReference>
<comment type="similarity">
    <text evidence="2">Belongs to the aerobic coproporphyrinogen-III oxidase family.</text>
</comment>
<dbReference type="OrthoDB" id="9777553at2"/>
<dbReference type="Proteomes" id="UP000053372">
    <property type="component" value="Unassembled WGS sequence"/>
</dbReference>
<dbReference type="InterPro" id="IPR001260">
    <property type="entry name" value="Coprogen_oxidase_aer"/>
</dbReference>
<dbReference type="PIRSF" id="PIRSF000166">
    <property type="entry name" value="Coproporphyri_ox"/>
    <property type="match status" value="1"/>
</dbReference>
<name>A0A0V7ZXX3_9CYAN</name>
<reference evidence="7 8" key="1">
    <citation type="journal article" date="2015" name="Genome Announc.">
        <title>Draft Genome of the Euendolithic (true boring) Cyanobacterium Mastigocoleus testarum strain BC008.</title>
        <authorList>
            <person name="Guida B.S."/>
            <person name="Garcia-Pichel F."/>
        </authorList>
    </citation>
    <scope>NUCLEOTIDE SEQUENCE [LARGE SCALE GENOMIC DNA]</scope>
    <source>
        <strain evidence="7 8">BC008</strain>
    </source>
</reference>
<evidence type="ECO:0000256" key="6">
    <source>
        <dbReference type="ARBA" id="ARBA00023244"/>
    </source>
</evidence>
<dbReference type="EMBL" id="LMTZ01000024">
    <property type="protein sequence ID" value="KST69408.1"/>
    <property type="molecule type" value="Genomic_DNA"/>
</dbReference>
<dbReference type="SUPFAM" id="SSF102886">
    <property type="entry name" value="Coproporphyrinogen III oxidase"/>
    <property type="match status" value="1"/>
</dbReference>
<gene>
    <name evidence="7" type="ORF">BC008_35390</name>
</gene>
<sequence length="334" mass="37866">MVQLQEESVVKQPKMRGIADKVFQQMFENTCQTLEQIDGKKLSEKSWNRDLNGVWVPGESSEDTTYIDRSLHNGNVFEKIGINYVALTGKLPPGMTFQTSGALATKEVDGLTDDKGTPFFATGASFVIHPHNPMVPTAHANYRYFQIGDGSQPGSWWFGGGADLTPAYLFEEDATHFHKVHQQVCDRYDSSYYPRFKKSCDDYFHIPHRGESRGIGGIFFDNLKGEDIQQLLSFVTDCTKAFAPAYIPIVEKRKNMPFTKENKHWQHLVRGRYVEFILTSDRGLRFGLASGMVNSQSVFNCMPPGACWEYDDKPLSGTQEARLRELLKHPSTWV</sequence>